<evidence type="ECO:0000313" key="1">
    <source>
        <dbReference type="EMBL" id="RVW49373.1"/>
    </source>
</evidence>
<comment type="caution">
    <text evidence="1">The sequence shown here is derived from an EMBL/GenBank/DDBJ whole genome shotgun (WGS) entry which is preliminary data.</text>
</comment>
<protein>
    <submittedName>
        <fullName evidence="1">Uncharacterized protein</fullName>
    </submittedName>
</protein>
<evidence type="ECO:0000313" key="2">
    <source>
        <dbReference type="Proteomes" id="UP000288805"/>
    </source>
</evidence>
<organism evidence="1 2">
    <name type="scientific">Vitis vinifera</name>
    <name type="common">Grape</name>
    <dbReference type="NCBI Taxonomy" id="29760"/>
    <lineage>
        <taxon>Eukaryota</taxon>
        <taxon>Viridiplantae</taxon>
        <taxon>Streptophyta</taxon>
        <taxon>Embryophyta</taxon>
        <taxon>Tracheophyta</taxon>
        <taxon>Spermatophyta</taxon>
        <taxon>Magnoliopsida</taxon>
        <taxon>eudicotyledons</taxon>
        <taxon>Gunneridae</taxon>
        <taxon>Pentapetalae</taxon>
        <taxon>rosids</taxon>
        <taxon>Vitales</taxon>
        <taxon>Vitaceae</taxon>
        <taxon>Viteae</taxon>
        <taxon>Vitis</taxon>
    </lineage>
</organism>
<dbReference type="Proteomes" id="UP000288805">
    <property type="component" value="Unassembled WGS sequence"/>
</dbReference>
<gene>
    <name evidence="1" type="ORF">CK203_092697</name>
</gene>
<dbReference type="SUPFAM" id="SSF81822">
    <property type="entry name" value="RuBisCo LSMT C-terminal, substrate-binding domain"/>
    <property type="match status" value="1"/>
</dbReference>
<dbReference type="AlphaFoldDB" id="A0A438ENQ1"/>
<name>A0A438ENQ1_VITVI</name>
<dbReference type="InterPro" id="IPR036464">
    <property type="entry name" value="Rubisco_LSMT_subst-bd_sf"/>
</dbReference>
<sequence>MDLLPLGSLTYDLILPHPEDCHNVLPREVKSARGKGRGIPQSLRAFARIFCCTSPQELSDLAVEAAQNDGRLARRPLKSWNREIQAHQSLPLASPLYETFALRKQMARDLLTGELRVLKSAGAWLENYCATLTNKSYLSDENGGSETVLGSRAKF</sequence>
<dbReference type="Gene3D" id="3.90.1420.10">
    <property type="entry name" value="Rubisco LSMT, substrate-binding domain"/>
    <property type="match status" value="1"/>
</dbReference>
<proteinExistence type="predicted"/>
<reference evidence="1 2" key="1">
    <citation type="journal article" date="2018" name="PLoS Genet.">
        <title>Population sequencing reveals clonal diversity and ancestral inbreeding in the grapevine cultivar Chardonnay.</title>
        <authorList>
            <person name="Roach M.J."/>
            <person name="Johnson D.L."/>
            <person name="Bohlmann J."/>
            <person name="van Vuuren H.J."/>
            <person name="Jones S.J."/>
            <person name="Pretorius I.S."/>
            <person name="Schmidt S.A."/>
            <person name="Borneman A.R."/>
        </authorList>
    </citation>
    <scope>NUCLEOTIDE SEQUENCE [LARGE SCALE GENOMIC DNA]</scope>
    <source>
        <strain evidence="2">cv. Chardonnay</strain>
        <tissue evidence="1">Leaf</tissue>
    </source>
</reference>
<accession>A0A438ENQ1</accession>
<dbReference type="EMBL" id="QGNW01001228">
    <property type="protein sequence ID" value="RVW49373.1"/>
    <property type="molecule type" value="Genomic_DNA"/>
</dbReference>